<dbReference type="GO" id="GO:0003700">
    <property type="term" value="F:DNA-binding transcription factor activity"/>
    <property type="evidence" value="ECO:0007669"/>
    <property type="project" value="InterPro"/>
</dbReference>
<keyword evidence="1 3" id="KW-0238">DNA-binding</keyword>
<dbReference type="InterPro" id="IPR009061">
    <property type="entry name" value="DNA-bd_dom_put_sf"/>
</dbReference>
<reference evidence="3 4" key="1">
    <citation type="submission" date="2020-08" db="EMBL/GenBank/DDBJ databases">
        <title>Sequencing the genomes of 1000 actinobacteria strains.</title>
        <authorList>
            <person name="Klenk H.-P."/>
        </authorList>
    </citation>
    <scope>NUCLEOTIDE SEQUENCE [LARGE SCALE GENOMIC DNA]</scope>
    <source>
        <strain evidence="3 4">DSM 45823</strain>
    </source>
</reference>
<gene>
    <name evidence="3" type="ORF">HNR21_006049</name>
</gene>
<keyword evidence="4" id="KW-1185">Reference proteome</keyword>
<protein>
    <submittedName>
        <fullName evidence="3">DNA-binding transcriptional MerR regulator</fullName>
    </submittedName>
</protein>
<dbReference type="GO" id="GO:0003677">
    <property type="term" value="F:DNA binding"/>
    <property type="evidence" value="ECO:0007669"/>
    <property type="project" value="UniProtKB-KW"/>
</dbReference>
<dbReference type="InterPro" id="IPR047057">
    <property type="entry name" value="MerR_fam"/>
</dbReference>
<feature type="domain" description="HTH merR-type" evidence="2">
    <location>
        <begin position="1"/>
        <end position="70"/>
    </location>
</feature>
<accession>A0A7W3N460</accession>
<evidence type="ECO:0000313" key="3">
    <source>
        <dbReference type="EMBL" id="MBA9007167.1"/>
    </source>
</evidence>
<dbReference type="AlphaFoldDB" id="A0A7W3N460"/>
<dbReference type="PANTHER" id="PTHR30204">
    <property type="entry name" value="REDOX-CYCLING DRUG-SENSING TRANSCRIPTIONAL ACTIVATOR SOXR"/>
    <property type="match status" value="1"/>
</dbReference>
<dbReference type="EMBL" id="JACJII010000001">
    <property type="protein sequence ID" value="MBA9007167.1"/>
    <property type="molecule type" value="Genomic_DNA"/>
</dbReference>
<dbReference type="RefSeq" id="WP_182707814.1">
    <property type="nucleotide sequence ID" value="NZ_JACJII010000001.1"/>
</dbReference>
<dbReference type="PANTHER" id="PTHR30204:SF98">
    <property type="entry name" value="HTH-TYPE TRANSCRIPTIONAL REGULATOR ADHR"/>
    <property type="match status" value="1"/>
</dbReference>
<dbReference type="Gene3D" id="1.10.1660.10">
    <property type="match status" value="1"/>
</dbReference>
<evidence type="ECO:0000313" key="4">
    <source>
        <dbReference type="Proteomes" id="UP000539313"/>
    </source>
</evidence>
<sequence>MRISELSERSGLPVQTIKFYIREGLLPKGVNSAATRAEYDETHLERLRLIRALREAGDLPVAAIRRVITALEDPGIGLHDLFGTAAYAIGPRVEEPGDDPAWRAARREVDALLEELGWRVTEEAPARTVLAQAFVALRRLGFTPSPAALRPYAQAAAALAEHETGQLREDTTRAQALRMLAATVVYDQVLVALHRLAQEDASARRFGAS</sequence>
<organism evidence="3 4">
    <name type="scientific">Thermomonospora cellulosilytica</name>
    <dbReference type="NCBI Taxonomy" id="1411118"/>
    <lineage>
        <taxon>Bacteria</taxon>
        <taxon>Bacillati</taxon>
        <taxon>Actinomycetota</taxon>
        <taxon>Actinomycetes</taxon>
        <taxon>Streptosporangiales</taxon>
        <taxon>Thermomonosporaceae</taxon>
        <taxon>Thermomonospora</taxon>
    </lineage>
</organism>
<dbReference type="InterPro" id="IPR000551">
    <property type="entry name" value="MerR-type_HTH_dom"/>
</dbReference>
<dbReference type="SUPFAM" id="SSF46955">
    <property type="entry name" value="Putative DNA-binding domain"/>
    <property type="match status" value="1"/>
</dbReference>
<dbReference type="SMART" id="SM00422">
    <property type="entry name" value="HTH_MERR"/>
    <property type="match status" value="1"/>
</dbReference>
<dbReference type="PROSITE" id="PS50937">
    <property type="entry name" value="HTH_MERR_2"/>
    <property type="match status" value="1"/>
</dbReference>
<evidence type="ECO:0000256" key="1">
    <source>
        <dbReference type="ARBA" id="ARBA00023125"/>
    </source>
</evidence>
<dbReference type="CDD" id="cd04780">
    <property type="entry name" value="HTH_MerR-like_sg5"/>
    <property type="match status" value="1"/>
</dbReference>
<name>A0A7W3N460_9ACTN</name>
<proteinExistence type="predicted"/>
<dbReference type="Proteomes" id="UP000539313">
    <property type="component" value="Unassembled WGS sequence"/>
</dbReference>
<dbReference type="PRINTS" id="PR00040">
    <property type="entry name" value="HTHMERR"/>
</dbReference>
<dbReference type="Pfam" id="PF13411">
    <property type="entry name" value="MerR_1"/>
    <property type="match status" value="1"/>
</dbReference>
<evidence type="ECO:0000259" key="2">
    <source>
        <dbReference type="PROSITE" id="PS50937"/>
    </source>
</evidence>
<comment type="caution">
    <text evidence="3">The sequence shown here is derived from an EMBL/GenBank/DDBJ whole genome shotgun (WGS) entry which is preliminary data.</text>
</comment>